<feature type="region of interest" description="Disordered" evidence="1">
    <location>
        <begin position="372"/>
        <end position="420"/>
    </location>
</feature>
<evidence type="ECO:0000313" key="2">
    <source>
        <dbReference type="EMBL" id="KAK1158870.1"/>
    </source>
</evidence>
<evidence type="ECO:0000256" key="1">
    <source>
        <dbReference type="SAM" id="MobiDB-lite"/>
    </source>
</evidence>
<protein>
    <submittedName>
        <fullName evidence="2">Uncharacterized protein</fullName>
    </submittedName>
</protein>
<feature type="compositionally biased region" description="Polar residues" evidence="1">
    <location>
        <begin position="115"/>
        <end position="124"/>
    </location>
</feature>
<reference evidence="2" key="1">
    <citation type="submission" date="2022-02" db="EMBL/GenBank/DDBJ databases">
        <title>Atlantic sturgeon de novo genome assembly.</title>
        <authorList>
            <person name="Stock M."/>
            <person name="Klopp C."/>
            <person name="Guiguen Y."/>
            <person name="Cabau C."/>
            <person name="Parinello H."/>
            <person name="Santidrian Yebra-Pimentel E."/>
            <person name="Kuhl H."/>
            <person name="Dirks R.P."/>
            <person name="Guessner J."/>
            <person name="Wuertz S."/>
            <person name="Du K."/>
            <person name="Schartl M."/>
        </authorList>
    </citation>
    <scope>NUCLEOTIDE SEQUENCE</scope>
    <source>
        <strain evidence="2">STURGEONOMICS-FGT-2020</strain>
        <tissue evidence="2">Whole blood</tissue>
    </source>
</reference>
<sequence length="594" mass="65517">MSVREAPASSQSGGQSKGTVGLKRKLTGPPRLLLGKAKAKRQLEKRTEAQAKRVKGRENSNRKWTSSHENHHVLQAKDEIPWEDSENSKLQEDADMDTDTRGKRSPWVDEGEYTLGSSGVQSTETELERDEHLEVKTRNKSKQSRGGQEHSIKPSLLCLRKKRSKLEKTASIEDDKQNSDKTFSHAELVSPAGTSTEQLPKVKGKFPSGMWTSFKKLVSLQSKSQKSKEGRLNYCFGHEETEATCKYKYSITAFFKHKTKQTSDSFHEDTCKDKRQQTALDTSGNDTKGVRSNRKVEGIHNSPDDVYGSRNEDGGNALPSKLLTVNVEVSELNTKGMKGDAHSEKTVEGMCEDSKMIQAASQNMLVGCKAGDEEVSCGSPEAGTSSGFSKTETTTVEEDKPNKEDDTVSPENHCMDSNFSKYDPSFNPDVDSHKSLMFQVNTRVTDCNDLSHINISSSRLEAIGNGAEPEPGYASEPDSNKTKESLMNETMVVKDTLVFHKVENSVSDCLVNSSVGVPTDIEKPGEKADHCFLSSKSTHLEENGVLPECVSEEHVDLQSDEFLLMQTACSLVQAAMRAALDQVTEDLEDTPVNC</sequence>
<proteinExistence type="predicted"/>
<comment type="caution">
    <text evidence="2">The sequence shown here is derived from an EMBL/GenBank/DDBJ whole genome shotgun (WGS) entry which is preliminary data.</text>
</comment>
<keyword evidence="3" id="KW-1185">Reference proteome</keyword>
<evidence type="ECO:0000313" key="3">
    <source>
        <dbReference type="Proteomes" id="UP001230051"/>
    </source>
</evidence>
<dbReference type="EMBL" id="JAGXEW010000023">
    <property type="protein sequence ID" value="KAK1158870.1"/>
    <property type="molecule type" value="Genomic_DNA"/>
</dbReference>
<feature type="region of interest" description="Disordered" evidence="1">
    <location>
        <begin position="1"/>
        <end position="156"/>
    </location>
</feature>
<accession>A0AAD8CY08</accession>
<feature type="compositionally biased region" description="Polar residues" evidence="1">
    <location>
        <begin position="8"/>
        <end position="18"/>
    </location>
</feature>
<name>A0AAD8CY08_ACIOX</name>
<feature type="compositionally biased region" description="Polar residues" evidence="1">
    <location>
        <begin position="382"/>
        <end position="394"/>
    </location>
</feature>
<feature type="compositionally biased region" description="Polar residues" evidence="1">
    <location>
        <begin position="277"/>
        <end position="286"/>
    </location>
</feature>
<feature type="compositionally biased region" description="Basic and acidic residues" evidence="1">
    <location>
        <begin position="397"/>
        <end position="406"/>
    </location>
</feature>
<organism evidence="2 3">
    <name type="scientific">Acipenser oxyrinchus oxyrinchus</name>
    <dbReference type="NCBI Taxonomy" id="40147"/>
    <lineage>
        <taxon>Eukaryota</taxon>
        <taxon>Metazoa</taxon>
        <taxon>Chordata</taxon>
        <taxon>Craniata</taxon>
        <taxon>Vertebrata</taxon>
        <taxon>Euteleostomi</taxon>
        <taxon>Actinopterygii</taxon>
        <taxon>Chondrostei</taxon>
        <taxon>Acipenseriformes</taxon>
        <taxon>Acipenseridae</taxon>
        <taxon>Acipenser</taxon>
    </lineage>
</organism>
<feature type="region of interest" description="Disordered" evidence="1">
    <location>
        <begin position="268"/>
        <end position="318"/>
    </location>
</feature>
<feature type="compositionally biased region" description="Basic and acidic residues" evidence="1">
    <location>
        <begin position="41"/>
        <end position="102"/>
    </location>
</feature>
<gene>
    <name evidence="2" type="ORF">AOXY_G22649</name>
</gene>
<dbReference type="Proteomes" id="UP001230051">
    <property type="component" value="Unassembled WGS sequence"/>
</dbReference>
<dbReference type="AlphaFoldDB" id="A0AAD8CY08"/>